<feature type="signal peptide" evidence="1">
    <location>
        <begin position="1"/>
        <end position="18"/>
    </location>
</feature>
<feature type="chain" id="PRO_5037778967" evidence="1">
    <location>
        <begin position="19"/>
        <end position="222"/>
    </location>
</feature>
<dbReference type="WBParaSite" id="nRc.2.0.1.t32340-RA">
    <property type="protein sequence ID" value="nRc.2.0.1.t32340-RA"/>
    <property type="gene ID" value="nRc.2.0.1.g32340"/>
</dbReference>
<evidence type="ECO:0000313" key="2">
    <source>
        <dbReference type="Proteomes" id="UP000887565"/>
    </source>
</evidence>
<dbReference type="AlphaFoldDB" id="A0A915K2A1"/>
<keyword evidence="2" id="KW-1185">Reference proteome</keyword>
<sequence>MQIDKGLFLIFVIKCINAQTISDRLVPDCESLLSLNLTRPNNLKDTNLSRCYCDRVSNKSDQDLQINCVHLTDLNELTHAITSVNNSRKNLVEIHIRGFNLTTSSQKSPINIPDKFFAGILPIGNLKNLKEISLTECIVGDWKSKEIPLSKLADQFKFGKEIFHGLEKSLKSLKIRNCPSLDQILNLIRNLSALDTLELSNVNLKSIHKGDFDGFQNLKSLG</sequence>
<dbReference type="SUPFAM" id="SSF52047">
    <property type="entry name" value="RNI-like"/>
    <property type="match status" value="1"/>
</dbReference>
<dbReference type="Gene3D" id="3.80.10.10">
    <property type="entry name" value="Ribonuclease Inhibitor"/>
    <property type="match status" value="1"/>
</dbReference>
<evidence type="ECO:0000313" key="3">
    <source>
        <dbReference type="WBParaSite" id="nRc.2.0.1.t32340-RA"/>
    </source>
</evidence>
<keyword evidence="1" id="KW-0732">Signal</keyword>
<dbReference type="InterPro" id="IPR032675">
    <property type="entry name" value="LRR_dom_sf"/>
</dbReference>
<protein>
    <submittedName>
        <fullName evidence="3">Uncharacterized protein</fullName>
    </submittedName>
</protein>
<name>A0A915K2A1_ROMCU</name>
<organism evidence="2 3">
    <name type="scientific">Romanomermis culicivorax</name>
    <name type="common">Nematode worm</name>
    <dbReference type="NCBI Taxonomy" id="13658"/>
    <lineage>
        <taxon>Eukaryota</taxon>
        <taxon>Metazoa</taxon>
        <taxon>Ecdysozoa</taxon>
        <taxon>Nematoda</taxon>
        <taxon>Enoplea</taxon>
        <taxon>Dorylaimia</taxon>
        <taxon>Mermithida</taxon>
        <taxon>Mermithoidea</taxon>
        <taxon>Mermithidae</taxon>
        <taxon>Romanomermis</taxon>
    </lineage>
</organism>
<dbReference type="Proteomes" id="UP000887565">
    <property type="component" value="Unplaced"/>
</dbReference>
<accession>A0A915K2A1</accession>
<proteinExistence type="predicted"/>
<reference evidence="3" key="1">
    <citation type="submission" date="2022-11" db="UniProtKB">
        <authorList>
            <consortium name="WormBaseParasite"/>
        </authorList>
    </citation>
    <scope>IDENTIFICATION</scope>
</reference>
<evidence type="ECO:0000256" key="1">
    <source>
        <dbReference type="SAM" id="SignalP"/>
    </source>
</evidence>